<evidence type="ECO:0000313" key="3">
    <source>
        <dbReference type="Proteomes" id="UP000029424"/>
    </source>
</evidence>
<dbReference type="Proteomes" id="UP000029424">
    <property type="component" value="Chromosome 2"/>
</dbReference>
<feature type="region of interest" description="Disordered" evidence="1">
    <location>
        <begin position="1"/>
        <end position="73"/>
    </location>
</feature>
<dbReference type="KEGG" id="bok:DM82_5739"/>
<keyword evidence="3" id="KW-1185">Reference proteome</keyword>
<dbReference type="AlphaFoldDB" id="A0AAI8BAX5"/>
<sequence length="228" mass="23486">MQRARMSRKNAVAPSGTSSPGGSPPGGSSSNPDAQKTDASPKHAQVQAHAHEADLIDLSDPPPATKPAGAQPSRLEATPAELQTVAHIPVLQPTVLHAAHAHEADLIDLGDPPPATKPASAQPSRLEATPAELQTVAHIPVLQPTVLHAAHAHEAAHATPGVHGAPPLAHTLTAAGMPSLHDIHHATGQTIAAQHAIGYANQLLAIAEMLNSFRMKLIDMIKKAVSPS</sequence>
<evidence type="ECO:0000256" key="1">
    <source>
        <dbReference type="SAM" id="MobiDB-lite"/>
    </source>
</evidence>
<reference evidence="2 3" key="1">
    <citation type="submission" date="2014-06" db="EMBL/GenBank/DDBJ databases">
        <authorList>
            <person name="Bishop-Lilly K.A."/>
            <person name="Broomall S.M."/>
            <person name="Chain P.S."/>
            <person name="Chertkov O."/>
            <person name="Coyne S.R."/>
            <person name="Daligault H.E."/>
            <person name="Davenport K.W."/>
            <person name="Erkkila T."/>
            <person name="Frey K.G."/>
            <person name="Gibbons H.S."/>
            <person name="Gu W."/>
            <person name="Jaissle J."/>
            <person name="Johnson S.L."/>
            <person name="Koroleva G.I."/>
            <person name="Ladner J.T."/>
            <person name="Lo C.-C."/>
            <person name="Minogue T.D."/>
            <person name="Munk C."/>
            <person name="Palacios G.F."/>
            <person name="Redden C.L."/>
            <person name="Rosenzweig C.N."/>
            <person name="Scholz M.B."/>
            <person name="Teshima H."/>
            <person name="Xu Y."/>
        </authorList>
    </citation>
    <scope>NUCLEOTIDE SEQUENCE [LARGE SCALE GENOMIC DNA]</scope>
    <source>
        <strain evidence="2 3">EO147</strain>
    </source>
</reference>
<feature type="region of interest" description="Disordered" evidence="1">
    <location>
        <begin position="106"/>
        <end position="125"/>
    </location>
</feature>
<organism evidence="2 3">
    <name type="scientific">Burkholderia oklahomensis</name>
    <dbReference type="NCBI Taxonomy" id="342113"/>
    <lineage>
        <taxon>Bacteria</taxon>
        <taxon>Pseudomonadati</taxon>
        <taxon>Pseudomonadota</taxon>
        <taxon>Betaproteobacteria</taxon>
        <taxon>Burkholderiales</taxon>
        <taxon>Burkholderiaceae</taxon>
        <taxon>Burkholderia</taxon>
        <taxon>pseudomallei group</taxon>
    </lineage>
</organism>
<protein>
    <submittedName>
        <fullName evidence="2">Uncharacterized protein</fullName>
    </submittedName>
</protein>
<gene>
    <name evidence="2" type="ORF">DM82_5739</name>
</gene>
<evidence type="ECO:0000313" key="2">
    <source>
        <dbReference type="EMBL" id="AIO68664.1"/>
    </source>
</evidence>
<feature type="compositionally biased region" description="Low complexity" evidence="1">
    <location>
        <begin position="14"/>
        <end position="32"/>
    </location>
</feature>
<proteinExistence type="predicted"/>
<name>A0AAI8BAX5_9BURK</name>
<dbReference type="EMBL" id="CP008727">
    <property type="protein sequence ID" value="AIO68664.1"/>
    <property type="molecule type" value="Genomic_DNA"/>
</dbReference>
<accession>A0AAI8BAX5</accession>